<dbReference type="SUPFAM" id="SSF56672">
    <property type="entry name" value="DNA/RNA polymerases"/>
    <property type="match status" value="1"/>
</dbReference>
<sequence length="291" mass="33616">MCMDSHSINKITIKYRFPIPRLNDLLDELHDVTVLSKVDLRSGYHQIQIHEGDEWKKAFKMKEGLYEWLVMPFGLSNAPSTFMRLMNLVLKPFLGRFIVVYFDDILIYSKKTSDHQAQLQQLFEVLDREQLYENLEKCDFFANQVTFLGYLISAQGIQVDERKAFNFNIKHKSGKLNKGTDALSRKYSLLNSLWLRVIGFELLKGSLQMDDDDDEISNLVDLHMGMLGGGWKWQDLQSLLWLDHHKSCGYGGGGGRIHDDSFLNEDSVEYSSLIEVKGFNSKPYLVGLMKK</sequence>
<dbReference type="CDD" id="cd01647">
    <property type="entry name" value="RT_LTR"/>
    <property type="match status" value="1"/>
</dbReference>
<evidence type="ECO:0000313" key="2">
    <source>
        <dbReference type="EMBL" id="GJT24624.1"/>
    </source>
</evidence>
<dbReference type="InterPro" id="IPR043128">
    <property type="entry name" value="Rev_trsase/Diguanyl_cyclase"/>
</dbReference>
<evidence type="ECO:0000259" key="1">
    <source>
        <dbReference type="PROSITE" id="PS50878"/>
    </source>
</evidence>
<organism evidence="2 3">
    <name type="scientific">Tanacetum coccineum</name>
    <dbReference type="NCBI Taxonomy" id="301880"/>
    <lineage>
        <taxon>Eukaryota</taxon>
        <taxon>Viridiplantae</taxon>
        <taxon>Streptophyta</taxon>
        <taxon>Embryophyta</taxon>
        <taxon>Tracheophyta</taxon>
        <taxon>Spermatophyta</taxon>
        <taxon>Magnoliopsida</taxon>
        <taxon>eudicotyledons</taxon>
        <taxon>Gunneridae</taxon>
        <taxon>Pentapetalae</taxon>
        <taxon>asterids</taxon>
        <taxon>campanulids</taxon>
        <taxon>Asterales</taxon>
        <taxon>Asteraceae</taxon>
        <taxon>Asteroideae</taxon>
        <taxon>Anthemideae</taxon>
        <taxon>Anthemidinae</taxon>
        <taxon>Tanacetum</taxon>
    </lineage>
</organism>
<dbReference type="EMBL" id="BQNB010014150">
    <property type="protein sequence ID" value="GJT24624.1"/>
    <property type="molecule type" value="Genomic_DNA"/>
</dbReference>
<comment type="caution">
    <text evidence="2">The sequence shown here is derived from an EMBL/GenBank/DDBJ whole genome shotgun (WGS) entry which is preliminary data.</text>
</comment>
<dbReference type="InterPro" id="IPR043502">
    <property type="entry name" value="DNA/RNA_pol_sf"/>
</dbReference>
<gene>
    <name evidence="2" type="ORF">Tco_0894561</name>
</gene>
<dbReference type="Proteomes" id="UP001151760">
    <property type="component" value="Unassembled WGS sequence"/>
</dbReference>
<evidence type="ECO:0000313" key="3">
    <source>
        <dbReference type="Proteomes" id="UP001151760"/>
    </source>
</evidence>
<accession>A0ABQ5CID9</accession>
<feature type="domain" description="Reverse transcriptase" evidence="1">
    <location>
        <begin position="1"/>
        <end position="152"/>
    </location>
</feature>
<dbReference type="InterPro" id="IPR053134">
    <property type="entry name" value="RNA-dir_DNA_polymerase"/>
</dbReference>
<dbReference type="Gene3D" id="3.30.70.270">
    <property type="match status" value="1"/>
</dbReference>
<protein>
    <submittedName>
        <fullName evidence="2">Transposon ty3-I gag-pol polyprotein</fullName>
    </submittedName>
</protein>
<dbReference type="InterPro" id="IPR000477">
    <property type="entry name" value="RT_dom"/>
</dbReference>
<name>A0ABQ5CID9_9ASTR</name>
<dbReference type="PANTHER" id="PTHR24559:SF442">
    <property type="entry name" value="RNA-DIRECTED DNA POLYMERASE HOMOLOG"/>
    <property type="match status" value="1"/>
</dbReference>
<dbReference type="Gene3D" id="3.10.10.10">
    <property type="entry name" value="HIV Type 1 Reverse Transcriptase, subunit A, domain 1"/>
    <property type="match status" value="1"/>
</dbReference>
<keyword evidence="3" id="KW-1185">Reference proteome</keyword>
<dbReference type="PANTHER" id="PTHR24559">
    <property type="entry name" value="TRANSPOSON TY3-I GAG-POL POLYPROTEIN"/>
    <property type="match status" value="1"/>
</dbReference>
<reference evidence="2" key="2">
    <citation type="submission" date="2022-01" db="EMBL/GenBank/DDBJ databases">
        <authorList>
            <person name="Yamashiro T."/>
            <person name="Shiraishi A."/>
            <person name="Satake H."/>
            <person name="Nakayama K."/>
        </authorList>
    </citation>
    <scope>NUCLEOTIDE SEQUENCE</scope>
</reference>
<proteinExistence type="predicted"/>
<dbReference type="Pfam" id="PF00078">
    <property type="entry name" value="RVT_1"/>
    <property type="match status" value="1"/>
</dbReference>
<reference evidence="2" key="1">
    <citation type="journal article" date="2022" name="Int. J. Mol. Sci.">
        <title>Draft Genome of Tanacetum Coccineum: Genomic Comparison of Closely Related Tanacetum-Family Plants.</title>
        <authorList>
            <person name="Yamashiro T."/>
            <person name="Shiraishi A."/>
            <person name="Nakayama K."/>
            <person name="Satake H."/>
        </authorList>
    </citation>
    <scope>NUCLEOTIDE SEQUENCE</scope>
</reference>
<dbReference type="PROSITE" id="PS50878">
    <property type="entry name" value="RT_POL"/>
    <property type="match status" value="1"/>
</dbReference>